<dbReference type="PANTHER" id="PTHR10010:SF46">
    <property type="entry name" value="SODIUM-DEPENDENT PHOSPHATE TRANSPORT PROTEIN 2B"/>
    <property type="match status" value="1"/>
</dbReference>
<feature type="transmembrane region" description="Helical" evidence="8">
    <location>
        <begin position="337"/>
        <end position="358"/>
    </location>
</feature>
<feature type="transmembrane region" description="Helical" evidence="8">
    <location>
        <begin position="461"/>
        <end position="479"/>
    </location>
</feature>
<keyword evidence="10" id="KW-1185">Reference proteome</keyword>
<comment type="similarity">
    <text evidence="2">Belongs to the SLC34A transporter family.</text>
</comment>
<dbReference type="NCBIfam" id="TIGR01013">
    <property type="entry name" value="2a58"/>
    <property type="match status" value="1"/>
</dbReference>
<name>A0AAD9L1T3_RIDPI</name>
<dbReference type="PANTHER" id="PTHR10010">
    <property type="entry name" value="SOLUTE CARRIER FAMILY 34 SODIUM PHOSPHATE , MEMBER 2-RELATED"/>
    <property type="match status" value="1"/>
</dbReference>
<comment type="subcellular location">
    <subcellularLocation>
        <location evidence="1">Apical cell membrane</location>
        <topology evidence="1">Multi-pass membrane protein</topology>
    </subcellularLocation>
</comment>
<accession>A0AAD9L1T3</accession>
<dbReference type="AlphaFoldDB" id="A0AAD9L1T3"/>
<feature type="transmembrane region" description="Helical" evidence="8">
    <location>
        <begin position="429"/>
        <end position="449"/>
    </location>
</feature>
<feature type="compositionally biased region" description="Basic and acidic residues" evidence="7">
    <location>
        <begin position="34"/>
        <end position="46"/>
    </location>
</feature>
<keyword evidence="5 8" id="KW-1133">Transmembrane helix</keyword>
<feature type="transmembrane region" description="Helical" evidence="8">
    <location>
        <begin position="391"/>
        <end position="417"/>
    </location>
</feature>
<dbReference type="NCBIfam" id="NF037997">
    <property type="entry name" value="Na_Pi_symport"/>
    <property type="match status" value="1"/>
</dbReference>
<dbReference type="GO" id="GO:0016324">
    <property type="term" value="C:apical plasma membrane"/>
    <property type="evidence" value="ECO:0007669"/>
    <property type="project" value="UniProtKB-SubCell"/>
</dbReference>
<evidence type="ECO:0000256" key="1">
    <source>
        <dbReference type="ARBA" id="ARBA00004424"/>
    </source>
</evidence>
<evidence type="ECO:0000256" key="8">
    <source>
        <dbReference type="SAM" id="Phobius"/>
    </source>
</evidence>
<evidence type="ECO:0000256" key="4">
    <source>
        <dbReference type="ARBA" id="ARBA00022692"/>
    </source>
</evidence>
<evidence type="ECO:0000256" key="7">
    <source>
        <dbReference type="SAM" id="MobiDB-lite"/>
    </source>
</evidence>
<protein>
    <submittedName>
        <fullName evidence="9">Uncharacterized protein</fullName>
    </submittedName>
</protein>
<dbReference type="EMBL" id="JAODUO010000397">
    <property type="protein sequence ID" value="KAK2181456.1"/>
    <property type="molecule type" value="Genomic_DNA"/>
</dbReference>
<gene>
    <name evidence="9" type="ORF">NP493_397g01021</name>
</gene>
<proteinExistence type="inferred from homology"/>
<dbReference type="Proteomes" id="UP001209878">
    <property type="component" value="Unassembled WGS sequence"/>
</dbReference>
<comment type="caution">
    <text evidence="9">The sequence shown here is derived from an EMBL/GenBank/DDBJ whole genome shotgun (WGS) entry which is preliminary data.</text>
</comment>
<dbReference type="GO" id="GO:0005436">
    <property type="term" value="F:sodium:phosphate symporter activity"/>
    <property type="evidence" value="ECO:0007669"/>
    <property type="project" value="InterPro"/>
</dbReference>
<feature type="transmembrane region" description="Helical" evidence="8">
    <location>
        <begin position="77"/>
        <end position="101"/>
    </location>
</feature>
<evidence type="ECO:0000313" key="10">
    <source>
        <dbReference type="Proteomes" id="UP001209878"/>
    </source>
</evidence>
<keyword evidence="6 8" id="KW-0472">Membrane</keyword>
<feature type="transmembrane region" description="Helical" evidence="8">
    <location>
        <begin position="500"/>
        <end position="522"/>
    </location>
</feature>
<reference evidence="9" key="1">
    <citation type="journal article" date="2023" name="Mol. Biol. Evol.">
        <title>Third-Generation Sequencing Reveals the Adaptive Role of the Epigenome in Three Deep-Sea Polychaetes.</title>
        <authorList>
            <person name="Perez M."/>
            <person name="Aroh O."/>
            <person name="Sun Y."/>
            <person name="Lan Y."/>
            <person name="Juniper S.K."/>
            <person name="Young C.R."/>
            <person name="Angers B."/>
            <person name="Qian P.Y."/>
        </authorList>
    </citation>
    <scope>NUCLEOTIDE SEQUENCE</scope>
    <source>
        <strain evidence="9">R07B-5</strain>
    </source>
</reference>
<dbReference type="GO" id="GO:0044341">
    <property type="term" value="P:sodium-dependent phosphate transport"/>
    <property type="evidence" value="ECO:0007669"/>
    <property type="project" value="InterPro"/>
</dbReference>
<dbReference type="Pfam" id="PF02690">
    <property type="entry name" value="Na_Pi_cotrans"/>
    <property type="match status" value="2"/>
</dbReference>
<feature type="transmembrane region" description="Helical" evidence="8">
    <location>
        <begin position="164"/>
        <end position="185"/>
    </location>
</feature>
<evidence type="ECO:0000313" key="9">
    <source>
        <dbReference type="EMBL" id="KAK2181456.1"/>
    </source>
</evidence>
<keyword evidence="4 8" id="KW-0812">Transmembrane</keyword>
<keyword evidence="3" id="KW-1003">Cell membrane</keyword>
<evidence type="ECO:0000256" key="6">
    <source>
        <dbReference type="ARBA" id="ARBA00023136"/>
    </source>
</evidence>
<sequence>MSLSDARVAPLENEPSTMENGEKNGDLSVSITSLERRRQEDQKKSEADEEDPWALVAPPHKGKYWREMTCSEKLQDVGIIFVRLILLFVLLYFFICSLNFLSDAFRLLGGKAAGKALSNNKILNNPISNLMMGILATVLLQSSSTTTSIVVTMVASSLLNVRQAIFIIMGANIGTSVTNTIVSVGQAGKRNEFRRAFAGATVHDMFNWLSVVCILPIEWLTGAFGSWKDCGLLCQLTHAMTKNLNSEKHSTKKELLKALTKPFTRLIIQLDKKIITKYAQNDNTTNSNLTLVKHVCKITVPQAVYVGNNTCRIEHVESMGRCHFLFENLARTWSDHALGVLLLVLALGILCLCLVLIVKLLHSLLRGKIATVLRRFINADFPGRFRHLTGYVAILIGAGFTMLVQSSSVFTSALTPLVGVGILHLDRMYPLTLGANIGTTFTAILAALASNRDVFQKTLQVALSHLFFNIFGILIWYPVPVMRNVPINLAKMLGNTTAKYRWFAFVYLFVVFLVIPGMVFGLSVAGTAVLAGVGLPIFFFFVAIAVINVLQKKKPNVLPAKLKNWEFLPRPLHSLQPYDDVFTRLCSVCKCCISDSDD</sequence>
<feature type="region of interest" description="Disordered" evidence="7">
    <location>
        <begin position="1"/>
        <end position="52"/>
    </location>
</feature>
<evidence type="ECO:0000256" key="5">
    <source>
        <dbReference type="ARBA" id="ARBA00022989"/>
    </source>
</evidence>
<evidence type="ECO:0000256" key="2">
    <source>
        <dbReference type="ARBA" id="ARBA00005808"/>
    </source>
</evidence>
<feature type="transmembrane region" description="Helical" evidence="8">
    <location>
        <begin position="122"/>
        <end position="144"/>
    </location>
</feature>
<organism evidence="9 10">
    <name type="scientific">Ridgeia piscesae</name>
    <name type="common">Tubeworm</name>
    <dbReference type="NCBI Taxonomy" id="27915"/>
    <lineage>
        <taxon>Eukaryota</taxon>
        <taxon>Metazoa</taxon>
        <taxon>Spiralia</taxon>
        <taxon>Lophotrochozoa</taxon>
        <taxon>Annelida</taxon>
        <taxon>Polychaeta</taxon>
        <taxon>Sedentaria</taxon>
        <taxon>Canalipalpata</taxon>
        <taxon>Sabellida</taxon>
        <taxon>Siboglinidae</taxon>
        <taxon>Ridgeia</taxon>
    </lineage>
</organism>
<dbReference type="InterPro" id="IPR003841">
    <property type="entry name" value="Na/Pi_transpt"/>
</dbReference>
<feature type="transmembrane region" description="Helical" evidence="8">
    <location>
        <begin position="528"/>
        <end position="550"/>
    </location>
</feature>
<evidence type="ECO:0000256" key="3">
    <source>
        <dbReference type="ARBA" id="ARBA00022475"/>
    </source>
</evidence>